<dbReference type="AlphaFoldDB" id="A0A368P5M0"/>
<comment type="caution">
    <text evidence="1">The sequence shown here is derived from an EMBL/GenBank/DDBJ whole genome shotgun (WGS) entry which is preliminary data.</text>
</comment>
<organism evidence="1 2">
    <name type="scientific">Oceanihabitans sediminis</name>
    <dbReference type="NCBI Taxonomy" id="1812012"/>
    <lineage>
        <taxon>Bacteria</taxon>
        <taxon>Pseudomonadati</taxon>
        <taxon>Bacteroidota</taxon>
        <taxon>Flavobacteriia</taxon>
        <taxon>Flavobacteriales</taxon>
        <taxon>Flavobacteriaceae</taxon>
        <taxon>Oceanihabitans</taxon>
    </lineage>
</organism>
<accession>A0A368P5M0</accession>
<evidence type="ECO:0000313" key="2">
    <source>
        <dbReference type="Proteomes" id="UP000252249"/>
    </source>
</evidence>
<dbReference type="EMBL" id="QPIG01000005">
    <property type="protein sequence ID" value="RCU56591.1"/>
    <property type="molecule type" value="Genomic_DNA"/>
</dbReference>
<dbReference type="Gene3D" id="2.180.10.10">
    <property type="entry name" value="RHS repeat-associated core"/>
    <property type="match status" value="1"/>
</dbReference>
<evidence type="ECO:0000313" key="1">
    <source>
        <dbReference type="EMBL" id="RCU56591.1"/>
    </source>
</evidence>
<gene>
    <name evidence="1" type="ORF">DU428_11910</name>
</gene>
<keyword evidence="2" id="KW-1185">Reference proteome</keyword>
<name>A0A368P5M0_9FLAO</name>
<reference evidence="1 2" key="1">
    <citation type="submission" date="2018-07" db="EMBL/GenBank/DDBJ databases">
        <title>Oceanihabitans testaceum sp. nov., isolated from marine sediment.</title>
        <authorList>
            <person name="Li C.-M."/>
        </authorList>
    </citation>
    <scope>NUCLEOTIDE SEQUENCE [LARGE SCALE GENOMIC DNA]</scope>
    <source>
        <strain evidence="1 2">S9-10</strain>
    </source>
</reference>
<evidence type="ECO:0008006" key="3">
    <source>
        <dbReference type="Google" id="ProtNLM"/>
    </source>
</evidence>
<protein>
    <recommendedName>
        <fullName evidence="3">RHS repeat protein</fullName>
    </recommendedName>
</protein>
<dbReference type="Proteomes" id="UP000252249">
    <property type="component" value="Unassembled WGS sequence"/>
</dbReference>
<proteinExistence type="predicted"/>
<sequence>MTTSCENDDDEVLNEEQEKLIKITEKIFDDNILISNTSINYTYGSNNYVTTELSSSGAEKHYYYNDDNQLTNYQTIDNGTLSDYEFEYNIDGLIINKLDSNDNIIYYYQYNSFQQLINVNDVLSLTYSNDGNIATKTDSNGNVDSYEYDNKNNPYKLLFPESVSKINFWNNNNIISENQTDYTIEYI</sequence>